<sequence length="229" mass="24092">MDLSFLAGPPSYAVAAAARSILACPATAVLEVDRAPLPLDDAVIGDRDGRPTLTCEATSPLARAATSRSVARLRLTSGVSGGAGDVLVLSGRLVRIDTATCGSCAEEHLVVALDPAAALVTLAGQRHPLPLADFLSPAHRLNRGYLQRSLEHVETHHHDDLRRSVAHSTGTPPDDVIAVSLRDLDARGVTLRWVDPGGAHQVRLRFPRRATSTADLGRLLREGIGAPLG</sequence>
<dbReference type="RefSeq" id="WP_179616940.1">
    <property type="nucleotide sequence ID" value="NZ_JACCBE010000001.1"/>
</dbReference>
<proteinExistence type="predicted"/>
<evidence type="ECO:0000313" key="3">
    <source>
        <dbReference type="Proteomes" id="UP000516957"/>
    </source>
</evidence>
<gene>
    <name evidence="2" type="ORF">BKA08_003737</name>
</gene>
<dbReference type="Gene3D" id="3.20.180.10">
    <property type="entry name" value="PNP-oxidase-like"/>
    <property type="match status" value="1"/>
</dbReference>
<reference evidence="2 3" key="1">
    <citation type="submission" date="2020-07" db="EMBL/GenBank/DDBJ databases">
        <title>Sequencing the genomes of 1000 actinobacteria strains.</title>
        <authorList>
            <person name="Klenk H.-P."/>
        </authorList>
    </citation>
    <scope>NUCLEOTIDE SEQUENCE [LARGE SCALE GENOMIC DNA]</scope>
    <source>
        <strain evidence="2 3">DSM 18965</strain>
    </source>
</reference>
<keyword evidence="3" id="KW-1185">Reference proteome</keyword>
<dbReference type="InterPro" id="IPR019595">
    <property type="entry name" value="DUF2470"/>
</dbReference>
<protein>
    <recommendedName>
        <fullName evidence="1">DUF2470 domain-containing protein</fullName>
    </recommendedName>
</protein>
<dbReference type="AlphaFoldDB" id="A0A7Y9JU52"/>
<dbReference type="Proteomes" id="UP000516957">
    <property type="component" value="Unassembled WGS sequence"/>
</dbReference>
<comment type="caution">
    <text evidence="2">The sequence shown here is derived from an EMBL/GenBank/DDBJ whole genome shotgun (WGS) entry which is preliminary data.</text>
</comment>
<dbReference type="Pfam" id="PF10615">
    <property type="entry name" value="DUF2470"/>
    <property type="match status" value="1"/>
</dbReference>
<feature type="domain" description="DUF2470" evidence="1">
    <location>
        <begin position="147"/>
        <end position="217"/>
    </location>
</feature>
<evidence type="ECO:0000259" key="1">
    <source>
        <dbReference type="Pfam" id="PF10615"/>
    </source>
</evidence>
<accession>A0A7Y9JU52</accession>
<organism evidence="2 3">
    <name type="scientific">Nocardioides marinisabuli</name>
    <dbReference type="NCBI Taxonomy" id="419476"/>
    <lineage>
        <taxon>Bacteria</taxon>
        <taxon>Bacillati</taxon>
        <taxon>Actinomycetota</taxon>
        <taxon>Actinomycetes</taxon>
        <taxon>Propionibacteriales</taxon>
        <taxon>Nocardioidaceae</taxon>
        <taxon>Nocardioides</taxon>
    </lineage>
</organism>
<name>A0A7Y9JU52_9ACTN</name>
<dbReference type="SUPFAM" id="SSF50475">
    <property type="entry name" value="FMN-binding split barrel"/>
    <property type="match status" value="1"/>
</dbReference>
<dbReference type="EMBL" id="JACCBE010000001">
    <property type="protein sequence ID" value="NYD59499.1"/>
    <property type="molecule type" value="Genomic_DNA"/>
</dbReference>
<evidence type="ECO:0000313" key="2">
    <source>
        <dbReference type="EMBL" id="NYD59499.1"/>
    </source>
</evidence>
<dbReference type="InterPro" id="IPR037119">
    <property type="entry name" value="Haem_oxidase_HugZ-like_sf"/>
</dbReference>